<dbReference type="InterPro" id="IPR036058">
    <property type="entry name" value="Kazal_dom_sf"/>
</dbReference>
<dbReference type="SMART" id="SM00280">
    <property type="entry name" value="KAZAL"/>
    <property type="match status" value="1"/>
</dbReference>
<feature type="region of interest" description="Disordered" evidence="1">
    <location>
        <begin position="533"/>
        <end position="556"/>
    </location>
</feature>
<feature type="compositionally biased region" description="Polar residues" evidence="1">
    <location>
        <begin position="216"/>
        <end position="225"/>
    </location>
</feature>
<feature type="compositionally biased region" description="Basic and acidic residues" evidence="1">
    <location>
        <begin position="713"/>
        <end position="744"/>
    </location>
</feature>
<dbReference type="EnsemblMetazoa" id="G17493.1">
    <property type="protein sequence ID" value="G17493.1:cds"/>
    <property type="gene ID" value="G17493"/>
</dbReference>
<evidence type="ECO:0000313" key="4">
    <source>
        <dbReference type="Proteomes" id="UP000005408"/>
    </source>
</evidence>
<dbReference type="Proteomes" id="UP000005408">
    <property type="component" value="Unassembled WGS sequence"/>
</dbReference>
<dbReference type="Pfam" id="PF07648">
    <property type="entry name" value="Kazal_2"/>
    <property type="match status" value="1"/>
</dbReference>
<dbReference type="Gene3D" id="3.30.60.30">
    <property type="match status" value="1"/>
</dbReference>
<evidence type="ECO:0000256" key="1">
    <source>
        <dbReference type="SAM" id="MobiDB-lite"/>
    </source>
</evidence>
<sequence length="771" mass="86124">MTWKQGNKIALLRSNYQLGTERLVLQVSTMNHFLNFFSLFSNLNGPNNFPGPHPPGLQHMSHVPMAPTLSLGVPFSEIESILDRGRGGLTIPHSIRNHFLDQQPGFMFPFQPVPSIPLQNHQQQGMSPGVPVTEIINILNRMRANPNQPRFESETRDDQSSNQIHNHLSSKHPPIPQEHIHSQRKSKQVNDHSEHAHSHIRTESQDTQAREIDSRIASQALSTHSKGAFNEKHTHHRSDSKSMTSKHVDHLNSKGDHSDHNHLAKSKASLIESILKDTEDKDQEKTTTLDHGSKALIKRFKDPIGFHQILNDMDVQISSLKKSIGNYLTNVTNSSTQVELESSEQIDSLDSETLQNASVECGKACPTPVECSFGFLQGVCPRCECAPDPCADNTCSANQQCIRLPDEECSDKNSSLCPQIYICEEIGCGCPSTWEPVCGTDKDVFVRTYINNCTLNCHKVEKVYDGECWSSEVPVFYFSFNDTDDDDVNERKNKTRVADELDPDDIVFEIVNETDVKRPVPVKSLDIPLSEGDNITTLDTTDIPPAKSNEETTMQPLSTTKVPIEATKIATTTTATITTISTSSSLDPDMKQNTLYSAGRDHKEDTKDVDADLPKKGLYRHKISSNTPKPTKIETTAYLESGHASTMHGKKKTSVKKVKTDNSFNGRLGLLENAIPTIPKELLYDRQVPGFTSKPRSSTKHTHSGNQSKNVKSNHDLTNKKDSKHSGNGETNTKVKNDDDLRLESDDDFTGQDLPKLFQILNEYNKPWTLR</sequence>
<dbReference type="SUPFAM" id="SSF100895">
    <property type="entry name" value="Kazal-type serine protease inhibitors"/>
    <property type="match status" value="1"/>
</dbReference>
<dbReference type="AlphaFoldDB" id="A0A8W8J6H7"/>
<name>A0A8W8J6H7_MAGGI</name>
<feature type="region of interest" description="Disordered" evidence="1">
    <location>
        <begin position="689"/>
        <end position="748"/>
    </location>
</feature>
<dbReference type="InterPro" id="IPR002350">
    <property type="entry name" value="Kazal_dom"/>
</dbReference>
<evidence type="ECO:0000313" key="3">
    <source>
        <dbReference type="EnsemblMetazoa" id="G17493.1:cds"/>
    </source>
</evidence>
<feature type="compositionally biased region" description="Basic and acidic residues" evidence="1">
    <location>
        <begin position="188"/>
        <end position="214"/>
    </location>
</feature>
<reference evidence="3" key="1">
    <citation type="submission" date="2022-08" db="UniProtKB">
        <authorList>
            <consortium name="EnsemblMetazoa"/>
        </authorList>
    </citation>
    <scope>IDENTIFICATION</scope>
    <source>
        <strain evidence="3">05x7-T-G4-1.051#20</strain>
    </source>
</reference>
<dbReference type="CDD" id="cd00104">
    <property type="entry name" value="KAZAL_FS"/>
    <property type="match status" value="1"/>
</dbReference>
<keyword evidence="4" id="KW-1185">Reference proteome</keyword>
<feature type="domain" description="Kazal-like" evidence="2">
    <location>
        <begin position="418"/>
        <end position="470"/>
    </location>
</feature>
<feature type="region of interest" description="Disordered" evidence="1">
    <location>
        <begin position="147"/>
        <end position="262"/>
    </location>
</feature>
<feature type="compositionally biased region" description="Basic and acidic residues" evidence="1">
    <location>
        <begin position="229"/>
        <end position="262"/>
    </location>
</feature>
<accession>A0A8W8J6H7</accession>
<dbReference type="PROSITE" id="PS51465">
    <property type="entry name" value="KAZAL_2"/>
    <property type="match status" value="1"/>
</dbReference>
<evidence type="ECO:0000259" key="2">
    <source>
        <dbReference type="PROSITE" id="PS51465"/>
    </source>
</evidence>
<organism evidence="3 4">
    <name type="scientific">Magallana gigas</name>
    <name type="common">Pacific oyster</name>
    <name type="synonym">Crassostrea gigas</name>
    <dbReference type="NCBI Taxonomy" id="29159"/>
    <lineage>
        <taxon>Eukaryota</taxon>
        <taxon>Metazoa</taxon>
        <taxon>Spiralia</taxon>
        <taxon>Lophotrochozoa</taxon>
        <taxon>Mollusca</taxon>
        <taxon>Bivalvia</taxon>
        <taxon>Autobranchia</taxon>
        <taxon>Pteriomorphia</taxon>
        <taxon>Ostreida</taxon>
        <taxon>Ostreoidea</taxon>
        <taxon>Ostreidae</taxon>
        <taxon>Magallana</taxon>
    </lineage>
</organism>
<proteinExistence type="predicted"/>
<protein>
    <recommendedName>
        <fullName evidence="2">Kazal-like domain-containing protein</fullName>
    </recommendedName>
</protein>